<evidence type="ECO:0008006" key="4">
    <source>
        <dbReference type="Google" id="ProtNLM"/>
    </source>
</evidence>
<sequence length="120" mass="12921">MSHAHDKHTHANHTHQHGAGCGHTAVQHGDHVDYLHEGHLHHQIPGGVVEEHALPVTGTNPAVCTPTHECASHPKDHVHGAGCGHEQVPHGDHTDYIVDGHLHHPHGDHCDDHGPVDVVK</sequence>
<evidence type="ECO:0000313" key="3">
    <source>
        <dbReference type="Proteomes" id="UP000214646"/>
    </source>
</evidence>
<dbReference type="Proteomes" id="UP000214646">
    <property type="component" value="Unassembled WGS sequence"/>
</dbReference>
<dbReference type="EMBL" id="NIDE01000006">
    <property type="protein sequence ID" value="OWK41257.1"/>
    <property type="molecule type" value="Genomic_DNA"/>
</dbReference>
<accession>A0A225DYT2</accession>
<feature type="region of interest" description="Disordered" evidence="1">
    <location>
        <begin position="1"/>
        <end position="25"/>
    </location>
</feature>
<comment type="caution">
    <text evidence="2">The sequence shown here is derived from an EMBL/GenBank/DDBJ whole genome shotgun (WGS) entry which is preliminary data.</text>
</comment>
<dbReference type="RefSeq" id="WP_088255723.1">
    <property type="nucleotide sequence ID" value="NZ_NIDE01000006.1"/>
</dbReference>
<evidence type="ECO:0000256" key="1">
    <source>
        <dbReference type="SAM" id="MobiDB-lite"/>
    </source>
</evidence>
<feature type="compositionally biased region" description="Basic residues" evidence="1">
    <location>
        <begin position="1"/>
        <end position="16"/>
    </location>
</feature>
<evidence type="ECO:0000313" key="2">
    <source>
        <dbReference type="EMBL" id="OWK41257.1"/>
    </source>
</evidence>
<dbReference type="AlphaFoldDB" id="A0A225DYT2"/>
<organism evidence="2 3">
    <name type="scientific">Fimbriiglobus ruber</name>
    <dbReference type="NCBI Taxonomy" id="1908690"/>
    <lineage>
        <taxon>Bacteria</taxon>
        <taxon>Pseudomonadati</taxon>
        <taxon>Planctomycetota</taxon>
        <taxon>Planctomycetia</taxon>
        <taxon>Gemmatales</taxon>
        <taxon>Gemmataceae</taxon>
        <taxon>Fimbriiglobus</taxon>
    </lineage>
</organism>
<name>A0A225DYT2_9BACT</name>
<protein>
    <recommendedName>
        <fullName evidence="4">Threonine dehydratase</fullName>
    </recommendedName>
</protein>
<proteinExistence type="predicted"/>
<gene>
    <name evidence="2" type="ORF">FRUB_04620</name>
</gene>
<reference evidence="3" key="1">
    <citation type="submission" date="2017-06" db="EMBL/GenBank/DDBJ databases">
        <title>Genome analysis of Fimbriiglobus ruber SP5, the first member of the order Planctomycetales with confirmed chitinolytic capability.</title>
        <authorList>
            <person name="Ravin N.V."/>
            <person name="Rakitin A.L."/>
            <person name="Ivanova A.A."/>
            <person name="Beletsky A.V."/>
            <person name="Kulichevskaya I.S."/>
            <person name="Mardanov A.V."/>
            <person name="Dedysh S.N."/>
        </authorList>
    </citation>
    <scope>NUCLEOTIDE SEQUENCE [LARGE SCALE GENOMIC DNA]</scope>
    <source>
        <strain evidence="3">SP5</strain>
    </source>
</reference>
<keyword evidence="3" id="KW-1185">Reference proteome</keyword>
<dbReference type="OrthoDB" id="3401648at2"/>